<comment type="similarity">
    <text evidence="2">Belongs to the ATPase delta chain family.</text>
</comment>
<evidence type="ECO:0000256" key="4">
    <source>
        <dbReference type="ARBA" id="ARBA00022448"/>
    </source>
</evidence>
<dbReference type="InterPro" id="IPR026015">
    <property type="entry name" value="ATP_synth_OSCP/delta_N_sf"/>
</dbReference>
<evidence type="ECO:0000256" key="2">
    <source>
        <dbReference type="ARBA" id="ARBA00007046"/>
    </source>
</evidence>
<gene>
    <name evidence="9" type="ORF">HANVADRAFT_62302</name>
</gene>
<dbReference type="PANTHER" id="PTHR11910">
    <property type="entry name" value="ATP SYNTHASE DELTA CHAIN"/>
    <property type="match status" value="1"/>
</dbReference>
<keyword evidence="7" id="KW-0472">Membrane</keyword>
<keyword evidence="4" id="KW-0813">Transport</keyword>
<reference evidence="10" key="1">
    <citation type="journal article" date="2016" name="Proc. Natl. Acad. Sci. U.S.A.">
        <title>Comparative genomics of biotechnologically important yeasts.</title>
        <authorList>
            <person name="Riley R."/>
            <person name="Haridas S."/>
            <person name="Wolfe K.H."/>
            <person name="Lopes M.R."/>
            <person name="Hittinger C.T."/>
            <person name="Goeker M."/>
            <person name="Salamov A.A."/>
            <person name="Wisecaver J.H."/>
            <person name="Long T.M."/>
            <person name="Calvey C.H."/>
            <person name="Aerts A.L."/>
            <person name="Barry K.W."/>
            <person name="Choi C."/>
            <person name="Clum A."/>
            <person name="Coughlan A.Y."/>
            <person name="Deshpande S."/>
            <person name="Douglass A.P."/>
            <person name="Hanson S.J."/>
            <person name="Klenk H.-P."/>
            <person name="LaButti K.M."/>
            <person name="Lapidus A."/>
            <person name="Lindquist E.A."/>
            <person name="Lipzen A.M."/>
            <person name="Meier-Kolthoff J.P."/>
            <person name="Ohm R.A."/>
            <person name="Otillar R.P."/>
            <person name="Pangilinan J.L."/>
            <person name="Peng Y."/>
            <person name="Rokas A."/>
            <person name="Rosa C.A."/>
            <person name="Scheuner C."/>
            <person name="Sibirny A.A."/>
            <person name="Slot J.C."/>
            <person name="Stielow J.B."/>
            <person name="Sun H."/>
            <person name="Kurtzman C.P."/>
            <person name="Blackwell M."/>
            <person name="Grigoriev I.V."/>
            <person name="Jeffries T.W."/>
        </authorList>
    </citation>
    <scope>NUCLEOTIDE SEQUENCE [LARGE SCALE GENOMIC DNA]</scope>
    <source>
        <strain evidence="10">NRRL Y-1626</strain>
    </source>
</reference>
<evidence type="ECO:0000256" key="1">
    <source>
        <dbReference type="ARBA" id="ARBA00004370"/>
    </source>
</evidence>
<name>A0A1B7TE98_9ASCO</name>
<evidence type="ECO:0000256" key="6">
    <source>
        <dbReference type="ARBA" id="ARBA00023065"/>
    </source>
</evidence>
<accession>A0A1B7TE98</accession>
<evidence type="ECO:0000313" key="10">
    <source>
        <dbReference type="Proteomes" id="UP000092321"/>
    </source>
</evidence>
<evidence type="ECO:0000256" key="3">
    <source>
        <dbReference type="ARBA" id="ARBA00014723"/>
    </source>
</evidence>
<dbReference type="Proteomes" id="UP000092321">
    <property type="component" value="Unassembled WGS sequence"/>
</dbReference>
<dbReference type="EMBL" id="LXPE01000011">
    <property type="protein sequence ID" value="OBA27041.1"/>
    <property type="molecule type" value="Genomic_DNA"/>
</dbReference>
<dbReference type="GO" id="GO:0046933">
    <property type="term" value="F:proton-transporting ATP synthase activity, rotational mechanism"/>
    <property type="evidence" value="ECO:0007669"/>
    <property type="project" value="InterPro"/>
</dbReference>
<organism evidence="9 10">
    <name type="scientific">Hanseniaspora valbyensis NRRL Y-1626</name>
    <dbReference type="NCBI Taxonomy" id="766949"/>
    <lineage>
        <taxon>Eukaryota</taxon>
        <taxon>Fungi</taxon>
        <taxon>Dikarya</taxon>
        <taxon>Ascomycota</taxon>
        <taxon>Saccharomycotina</taxon>
        <taxon>Saccharomycetes</taxon>
        <taxon>Saccharomycodales</taxon>
        <taxon>Saccharomycodaceae</taxon>
        <taxon>Hanseniaspora</taxon>
    </lineage>
</organism>
<comment type="caution">
    <text evidence="9">The sequence shown here is derived from an EMBL/GenBank/DDBJ whole genome shotgun (WGS) entry which is preliminary data.</text>
</comment>
<dbReference type="PRINTS" id="PR00125">
    <property type="entry name" value="ATPASEDELTA"/>
</dbReference>
<dbReference type="GO" id="GO:0016020">
    <property type="term" value="C:membrane"/>
    <property type="evidence" value="ECO:0007669"/>
    <property type="project" value="UniProtKB-SubCell"/>
</dbReference>
<keyword evidence="5" id="KW-0375">Hydrogen ion transport</keyword>
<keyword evidence="8" id="KW-0066">ATP synthesis</keyword>
<proteinExistence type="inferred from homology"/>
<protein>
    <recommendedName>
        <fullName evidence="3">ATP synthase subunit 5, mitochondrial</fullName>
    </recommendedName>
</protein>
<dbReference type="AlphaFoldDB" id="A0A1B7TE98"/>
<dbReference type="OrthoDB" id="1262810at2759"/>
<sequence>MFSVTAKRFQSAVKAPIQLFNLEGIYATSLYKSAVSLKQYEQSYKSLESIKDILSKDNGKLLQLISNPTLNTEERVSFVNILDKSATAPVKNFLSILAENNRLSLLPSIIADFEKLNLAHNNIVNCKVYSVEPLPSKILKRIEKAIQTSKKDIVKPNGKLVLENEIRPEVLGGLILEVNDGEKIVDLSIASRVTKLNNVLNESI</sequence>
<evidence type="ECO:0000256" key="8">
    <source>
        <dbReference type="ARBA" id="ARBA00023310"/>
    </source>
</evidence>
<evidence type="ECO:0000313" key="9">
    <source>
        <dbReference type="EMBL" id="OBA27041.1"/>
    </source>
</evidence>
<evidence type="ECO:0000256" key="5">
    <source>
        <dbReference type="ARBA" id="ARBA00022781"/>
    </source>
</evidence>
<evidence type="ECO:0000256" key="7">
    <source>
        <dbReference type="ARBA" id="ARBA00023136"/>
    </source>
</evidence>
<dbReference type="SUPFAM" id="SSF47928">
    <property type="entry name" value="N-terminal domain of the delta subunit of the F1F0-ATP synthase"/>
    <property type="match status" value="1"/>
</dbReference>
<dbReference type="NCBIfam" id="TIGR01145">
    <property type="entry name" value="ATP_synt_delta"/>
    <property type="match status" value="1"/>
</dbReference>
<comment type="subcellular location">
    <subcellularLocation>
        <location evidence="1">Membrane</location>
    </subcellularLocation>
</comment>
<dbReference type="InterPro" id="IPR000711">
    <property type="entry name" value="ATPase_OSCP/dsu"/>
</dbReference>
<keyword evidence="10" id="KW-1185">Reference proteome</keyword>
<dbReference type="Pfam" id="PF00213">
    <property type="entry name" value="OSCP"/>
    <property type="match status" value="1"/>
</dbReference>
<keyword evidence="6" id="KW-0406">Ion transport</keyword>
<dbReference type="Gene3D" id="1.10.520.20">
    <property type="entry name" value="N-terminal domain of the delta subunit of the F1F0-ATP synthase"/>
    <property type="match status" value="1"/>
</dbReference>
<dbReference type="HAMAP" id="MF_01416">
    <property type="entry name" value="ATP_synth_delta_bact"/>
    <property type="match status" value="1"/>
</dbReference>